<sequence>MTLAHSDIATIRLASEAVTEAFMAAHRDGGKHMAVAVAVNCLSSAAHLLLGAVGREVTAEELRTLAGEIEAYEPAVKQEPSEAP</sequence>
<accession>A0ABW6Z9W8</accession>
<evidence type="ECO:0000313" key="1">
    <source>
        <dbReference type="EMBL" id="MFG1250578.1"/>
    </source>
</evidence>
<name>A0ABW6Z9W8_9HYPH</name>
<dbReference type="Proteomes" id="UP001604043">
    <property type="component" value="Unassembled WGS sequence"/>
</dbReference>
<proteinExistence type="predicted"/>
<dbReference type="EMBL" id="JBAFUR010000001">
    <property type="protein sequence ID" value="MFG1250578.1"/>
    <property type="molecule type" value="Genomic_DNA"/>
</dbReference>
<protein>
    <submittedName>
        <fullName evidence="1">Uncharacterized protein</fullName>
    </submittedName>
</protein>
<organism evidence="1 2">
    <name type="scientific">Xanthobacter aminoxidans</name>
    <dbReference type="NCBI Taxonomy" id="186280"/>
    <lineage>
        <taxon>Bacteria</taxon>
        <taxon>Pseudomonadati</taxon>
        <taxon>Pseudomonadota</taxon>
        <taxon>Alphaproteobacteria</taxon>
        <taxon>Hyphomicrobiales</taxon>
        <taxon>Xanthobacteraceae</taxon>
        <taxon>Xanthobacter</taxon>
    </lineage>
</organism>
<dbReference type="RefSeq" id="WP_394007089.1">
    <property type="nucleotide sequence ID" value="NZ_JBAFUR010000001.1"/>
</dbReference>
<gene>
    <name evidence="1" type="ORF">V5F30_00070</name>
</gene>
<reference evidence="1 2" key="1">
    <citation type="submission" date="2024-02" db="EMBL/GenBank/DDBJ databases">
        <title>Expansion and revision of Xanthobacter and proposal of Roseixanthobacter gen. nov.</title>
        <authorList>
            <person name="Soltysiak M.P.M."/>
            <person name="Jalihal A."/>
            <person name="Ory A."/>
            <person name="Chrisophersen C."/>
            <person name="Lee A.D."/>
            <person name="Boulton J."/>
            <person name="Springer M."/>
        </authorList>
    </citation>
    <scope>NUCLEOTIDE SEQUENCE [LARGE SCALE GENOMIC DNA]</scope>
    <source>
        <strain evidence="1 2">CB5</strain>
    </source>
</reference>
<keyword evidence="2" id="KW-1185">Reference proteome</keyword>
<comment type="caution">
    <text evidence="1">The sequence shown here is derived from an EMBL/GenBank/DDBJ whole genome shotgun (WGS) entry which is preliminary data.</text>
</comment>
<evidence type="ECO:0000313" key="2">
    <source>
        <dbReference type="Proteomes" id="UP001604043"/>
    </source>
</evidence>